<keyword evidence="1" id="KW-0812">Transmembrane</keyword>
<gene>
    <name evidence="2" type="ORF">EVG20_g6433</name>
</gene>
<evidence type="ECO:0000313" key="2">
    <source>
        <dbReference type="EMBL" id="TFY63172.1"/>
    </source>
</evidence>
<proteinExistence type="predicted"/>
<comment type="caution">
    <text evidence="2">The sequence shown here is derived from an EMBL/GenBank/DDBJ whole genome shotgun (WGS) entry which is preliminary data.</text>
</comment>
<protein>
    <submittedName>
        <fullName evidence="2">Uncharacterized protein</fullName>
    </submittedName>
</protein>
<keyword evidence="1" id="KW-0472">Membrane</keyword>
<name>A0A4Y9YM03_9AGAM</name>
<sequence length="92" mass="10141">MLDRGLESRRVILVYNIAFAALTTFDVSWLQDDLFHSSSEAREAAASKPFIPRVDSSSADSRCPFLQPPHGAHIALVAKSVFSLKLCHQQVA</sequence>
<keyword evidence="3" id="KW-1185">Reference proteome</keyword>
<keyword evidence="1" id="KW-1133">Transmembrane helix</keyword>
<dbReference type="AlphaFoldDB" id="A0A4Y9YM03"/>
<organism evidence="2 3">
    <name type="scientific">Dentipellis fragilis</name>
    <dbReference type="NCBI Taxonomy" id="205917"/>
    <lineage>
        <taxon>Eukaryota</taxon>
        <taxon>Fungi</taxon>
        <taxon>Dikarya</taxon>
        <taxon>Basidiomycota</taxon>
        <taxon>Agaricomycotina</taxon>
        <taxon>Agaricomycetes</taxon>
        <taxon>Russulales</taxon>
        <taxon>Hericiaceae</taxon>
        <taxon>Dentipellis</taxon>
    </lineage>
</organism>
<dbReference type="EMBL" id="SEOQ01000429">
    <property type="protein sequence ID" value="TFY63172.1"/>
    <property type="molecule type" value="Genomic_DNA"/>
</dbReference>
<accession>A0A4Y9YM03</accession>
<evidence type="ECO:0000256" key="1">
    <source>
        <dbReference type="SAM" id="Phobius"/>
    </source>
</evidence>
<evidence type="ECO:0000313" key="3">
    <source>
        <dbReference type="Proteomes" id="UP000298327"/>
    </source>
</evidence>
<reference evidence="2 3" key="1">
    <citation type="submission" date="2019-02" db="EMBL/GenBank/DDBJ databases">
        <title>Genome sequencing of the rare red list fungi Dentipellis fragilis.</title>
        <authorList>
            <person name="Buettner E."/>
            <person name="Kellner H."/>
        </authorList>
    </citation>
    <scope>NUCLEOTIDE SEQUENCE [LARGE SCALE GENOMIC DNA]</scope>
    <source>
        <strain evidence="2 3">DSM 105465</strain>
    </source>
</reference>
<dbReference type="Proteomes" id="UP000298327">
    <property type="component" value="Unassembled WGS sequence"/>
</dbReference>
<feature type="transmembrane region" description="Helical" evidence="1">
    <location>
        <begin position="12"/>
        <end position="30"/>
    </location>
</feature>